<evidence type="ECO:0000256" key="2">
    <source>
        <dbReference type="ARBA" id="ARBA00023285"/>
    </source>
</evidence>
<dbReference type="CDD" id="cd02065">
    <property type="entry name" value="B12-binding_like"/>
    <property type="match status" value="1"/>
</dbReference>
<dbReference type="InterPro" id="IPR006158">
    <property type="entry name" value="Cobalamin-bd"/>
</dbReference>
<feature type="domain" description="B12-binding" evidence="3">
    <location>
        <begin position="92"/>
        <end position="217"/>
    </location>
</feature>
<dbReference type="EMBL" id="JBHTMV010000003">
    <property type="protein sequence ID" value="MFD1293806.1"/>
    <property type="molecule type" value="Genomic_DNA"/>
</dbReference>
<dbReference type="RefSeq" id="WP_386808997.1">
    <property type="nucleotide sequence ID" value="NZ_JBHTMV010000003.1"/>
</dbReference>
<dbReference type="InterPro" id="IPR036724">
    <property type="entry name" value="Cobalamin-bd_sf"/>
</dbReference>
<dbReference type="Pfam" id="PF02607">
    <property type="entry name" value="B12-binding_2"/>
    <property type="match status" value="1"/>
</dbReference>
<dbReference type="InterPro" id="IPR050554">
    <property type="entry name" value="Met_Synthase/Corrinoid"/>
</dbReference>
<dbReference type="InterPro" id="IPR003759">
    <property type="entry name" value="Cbl-bd_cap"/>
</dbReference>
<dbReference type="Proteomes" id="UP001597241">
    <property type="component" value="Unassembled WGS sequence"/>
</dbReference>
<reference evidence="5" key="1">
    <citation type="journal article" date="2019" name="Int. J. Syst. Evol. Microbiol.">
        <title>The Global Catalogue of Microorganisms (GCM) 10K type strain sequencing project: providing services to taxonomists for standard genome sequencing and annotation.</title>
        <authorList>
            <consortium name="The Broad Institute Genomics Platform"/>
            <consortium name="The Broad Institute Genome Sequencing Center for Infectious Disease"/>
            <person name="Wu L."/>
            <person name="Ma J."/>
        </authorList>
    </citation>
    <scope>NUCLEOTIDE SEQUENCE [LARGE SCALE GENOMIC DNA]</scope>
    <source>
        <strain evidence="5">CCUG 62221</strain>
    </source>
</reference>
<protein>
    <submittedName>
        <fullName evidence="4">B12-binding domain-containing protein</fullName>
    </submittedName>
</protein>
<name>A0ABW3WQ74_9FLAO</name>
<keyword evidence="5" id="KW-1185">Reference proteome</keyword>
<proteinExistence type="predicted"/>
<dbReference type="Gene3D" id="1.10.1240.10">
    <property type="entry name" value="Methionine synthase domain"/>
    <property type="match status" value="1"/>
</dbReference>
<dbReference type="PANTHER" id="PTHR45833">
    <property type="entry name" value="METHIONINE SYNTHASE"/>
    <property type="match status" value="1"/>
</dbReference>
<evidence type="ECO:0000256" key="1">
    <source>
        <dbReference type="ARBA" id="ARBA00022723"/>
    </source>
</evidence>
<evidence type="ECO:0000313" key="5">
    <source>
        <dbReference type="Proteomes" id="UP001597241"/>
    </source>
</evidence>
<dbReference type="PANTHER" id="PTHR45833:SF1">
    <property type="entry name" value="METHIONINE SYNTHASE"/>
    <property type="match status" value="1"/>
</dbReference>
<keyword evidence="1" id="KW-0479">Metal-binding</keyword>
<dbReference type="SUPFAM" id="SSF52242">
    <property type="entry name" value="Cobalamin (vitamin B12)-binding domain"/>
    <property type="match status" value="1"/>
</dbReference>
<gene>
    <name evidence="4" type="ORF">ACFQ5N_08165</name>
</gene>
<organism evidence="4 5">
    <name type="scientific">Lutibacter holmesii</name>
    <dbReference type="NCBI Taxonomy" id="1137985"/>
    <lineage>
        <taxon>Bacteria</taxon>
        <taxon>Pseudomonadati</taxon>
        <taxon>Bacteroidota</taxon>
        <taxon>Flavobacteriia</taxon>
        <taxon>Flavobacteriales</taxon>
        <taxon>Flavobacteriaceae</taxon>
        <taxon>Lutibacter</taxon>
    </lineage>
</organism>
<dbReference type="InterPro" id="IPR036594">
    <property type="entry name" value="Meth_synthase_dom"/>
</dbReference>
<keyword evidence="2" id="KW-0170">Cobalt</keyword>
<dbReference type="Pfam" id="PF02310">
    <property type="entry name" value="B12-binding"/>
    <property type="match status" value="1"/>
</dbReference>
<dbReference type="PROSITE" id="PS51332">
    <property type="entry name" value="B12_BINDING"/>
    <property type="match status" value="1"/>
</dbReference>
<comment type="caution">
    <text evidence="4">The sequence shown here is derived from an EMBL/GenBank/DDBJ whole genome shotgun (WGS) entry which is preliminary data.</text>
</comment>
<dbReference type="Gene3D" id="3.40.50.280">
    <property type="entry name" value="Cobalamin-binding domain"/>
    <property type="match status" value="1"/>
</dbReference>
<sequence>MPQHKFHSKQKEFLNFLIKGDHAACSKIAQDILNTSTLNNLYEHILKKSLYDVGELWEYNKISVATEHLSSAIVETILNEFYSSIISKEKINKTVIVACVENEFHQIGIKMINDIFEVNGWNSYFLGANTPTNELIAYAKNIKTDMIAISLSIYFHLPILEKMIQQIRKEFPVLPILVGGQGFRHGGKNILLKYNNVIYKPDLKNTELFIKKRNKNG</sequence>
<evidence type="ECO:0000259" key="3">
    <source>
        <dbReference type="PROSITE" id="PS51332"/>
    </source>
</evidence>
<evidence type="ECO:0000313" key="4">
    <source>
        <dbReference type="EMBL" id="MFD1293806.1"/>
    </source>
</evidence>
<accession>A0ABW3WQ74</accession>